<dbReference type="Proteomes" id="UP000199073">
    <property type="component" value="Unassembled WGS sequence"/>
</dbReference>
<keyword evidence="2" id="KW-1185">Reference proteome</keyword>
<dbReference type="AlphaFoldDB" id="A0A1H0N6C4"/>
<proteinExistence type="predicted"/>
<name>A0A1H0N6C4_9BACT</name>
<reference evidence="1 2" key="1">
    <citation type="submission" date="2016-10" db="EMBL/GenBank/DDBJ databases">
        <authorList>
            <person name="de Groot N.N."/>
        </authorList>
    </citation>
    <scope>NUCLEOTIDE SEQUENCE [LARGE SCALE GENOMIC DNA]</scope>
    <source>
        <strain evidence="1 2">DSM 12130</strain>
    </source>
</reference>
<accession>A0A1H0N6C4</accession>
<dbReference type="InterPro" id="IPR017695">
    <property type="entry name" value="Se-dep_Mo_hydrolase_YqeB"/>
</dbReference>
<dbReference type="OrthoDB" id="9815497at2"/>
<sequence>MKKIHEVAGGAVNSIDLSGFTIAFKGAGEMASGVAVRLQRAGFRRIVMLELDAPVAVRRHVSFCEAVYDGSCMVEDIAGVVADSPESMEKAWGNGQVAVVVDPGWELLGKVGPDVVIDATLAKKNLGTTVDEAPLVVGLGPGFTAPIDVHRVIETNRGHDLGRIIAKGSAEPNTGIPGNIGGYTVERVLRAPADGKFSSLCTIGDQVKRGEGIGEVDGTIVVAPIDGVLRGLIRSGTAVKSGLKIGDIDPRGKVEYCRTVSEKSRAIGGAVLEAILSYFATSKR</sequence>
<organism evidence="1 2">
    <name type="scientific">Desulforhopalus singaporensis</name>
    <dbReference type="NCBI Taxonomy" id="91360"/>
    <lineage>
        <taxon>Bacteria</taxon>
        <taxon>Pseudomonadati</taxon>
        <taxon>Thermodesulfobacteriota</taxon>
        <taxon>Desulfobulbia</taxon>
        <taxon>Desulfobulbales</taxon>
        <taxon>Desulfocapsaceae</taxon>
        <taxon>Desulforhopalus</taxon>
    </lineage>
</organism>
<dbReference type="InterPro" id="IPR036291">
    <property type="entry name" value="NAD(P)-bd_dom_sf"/>
</dbReference>
<dbReference type="NCBIfam" id="TIGR03309">
    <property type="entry name" value="matur_yqeB"/>
    <property type="match status" value="1"/>
</dbReference>
<evidence type="ECO:0000313" key="2">
    <source>
        <dbReference type="Proteomes" id="UP000199073"/>
    </source>
</evidence>
<protein>
    <submittedName>
        <fullName evidence="1">Xanthine dehydrogenase accessory factor</fullName>
    </submittedName>
</protein>
<gene>
    <name evidence="1" type="ORF">SAMN05660330_01267</name>
</gene>
<dbReference type="EMBL" id="FNJI01000007">
    <property type="protein sequence ID" value="SDO88198.1"/>
    <property type="molecule type" value="Genomic_DNA"/>
</dbReference>
<dbReference type="SUPFAM" id="SSF51735">
    <property type="entry name" value="NAD(P)-binding Rossmann-fold domains"/>
    <property type="match status" value="1"/>
</dbReference>
<dbReference type="STRING" id="91360.SAMN05660330_01267"/>
<evidence type="ECO:0000313" key="1">
    <source>
        <dbReference type="EMBL" id="SDO88198.1"/>
    </source>
</evidence>